<dbReference type="Proteomes" id="UP000439550">
    <property type="component" value="Unassembled WGS sequence"/>
</dbReference>
<dbReference type="InterPro" id="IPR036265">
    <property type="entry name" value="HIT-like_sf"/>
</dbReference>
<dbReference type="OrthoDB" id="9784774at2"/>
<dbReference type="InterPro" id="IPR052908">
    <property type="entry name" value="AP-4-A_phosphorylase"/>
</dbReference>
<evidence type="ECO:0000259" key="2">
    <source>
        <dbReference type="PROSITE" id="PS51084"/>
    </source>
</evidence>
<accession>A0A7X1Z928</accession>
<dbReference type="PANTHER" id="PTHR42997">
    <property type="entry name" value="HIT FAMILY HYDROLASE"/>
    <property type="match status" value="1"/>
</dbReference>
<dbReference type="SUPFAM" id="SSF54197">
    <property type="entry name" value="HIT-like"/>
    <property type="match status" value="1"/>
</dbReference>
<proteinExistence type="predicted"/>
<evidence type="ECO:0000313" key="4">
    <source>
        <dbReference type="Proteomes" id="UP000439550"/>
    </source>
</evidence>
<organism evidence="3 4">
    <name type="scientific">Lactococcus hircilactis</name>
    <dbReference type="NCBI Taxonomy" id="1494462"/>
    <lineage>
        <taxon>Bacteria</taxon>
        <taxon>Bacillati</taxon>
        <taxon>Bacillota</taxon>
        <taxon>Bacilli</taxon>
        <taxon>Lactobacillales</taxon>
        <taxon>Streptococcaceae</taxon>
        <taxon>Lactococcus</taxon>
    </lineage>
</organism>
<reference evidence="3 4" key="1">
    <citation type="submission" date="2019-10" db="EMBL/GenBank/DDBJ databases">
        <authorList>
            <person name="Dong K."/>
        </authorList>
    </citation>
    <scope>NUCLEOTIDE SEQUENCE [LARGE SCALE GENOMIC DNA]</scope>
    <source>
        <strain evidence="3 4">DSM 28960</strain>
    </source>
</reference>
<gene>
    <name evidence="3" type="ORF">GHI93_06040</name>
</gene>
<evidence type="ECO:0000313" key="3">
    <source>
        <dbReference type="EMBL" id="MQW39499.1"/>
    </source>
</evidence>
<evidence type="ECO:0000256" key="1">
    <source>
        <dbReference type="PROSITE-ProRule" id="PRU00464"/>
    </source>
</evidence>
<dbReference type="EMBL" id="WITJ01000007">
    <property type="protein sequence ID" value="MQW39499.1"/>
    <property type="molecule type" value="Genomic_DNA"/>
</dbReference>
<comment type="caution">
    <text evidence="3">The sequence shown here is derived from an EMBL/GenBank/DDBJ whole genome shotgun (WGS) entry which is preliminary data.</text>
</comment>
<protein>
    <submittedName>
        <fullName evidence="3">HIT domain-containing protein</fullName>
    </submittedName>
</protein>
<dbReference type="PROSITE" id="PS51084">
    <property type="entry name" value="HIT_2"/>
    <property type="match status" value="1"/>
</dbReference>
<feature type="domain" description="HIT" evidence="2">
    <location>
        <begin position="5"/>
        <end position="108"/>
    </location>
</feature>
<dbReference type="GO" id="GO:0003824">
    <property type="term" value="F:catalytic activity"/>
    <property type="evidence" value="ECO:0007669"/>
    <property type="project" value="InterPro"/>
</dbReference>
<dbReference type="InterPro" id="IPR011146">
    <property type="entry name" value="HIT-like"/>
</dbReference>
<dbReference type="Gene3D" id="3.30.428.10">
    <property type="entry name" value="HIT-like"/>
    <property type="match status" value="1"/>
</dbReference>
<sequence>MKACIFCQQIKLEQILSETEYFKVVFDINPVQMGHLLIISKKHAMDMRELLDEELFDLIKLEQQLMSKIYDIFDVDGVTIAQNNGSIMDKGTHCHVHVIPRYKNDEFWDNQKVVPHENDLLKLKVALSLK</sequence>
<dbReference type="Pfam" id="PF01230">
    <property type="entry name" value="HIT"/>
    <property type="match status" value="1"/>
</dbReference>
<dbReference type="AlphaFoldDB" id="A0A7X1Z928"/>
<keyword evidence="4" id="KW-1185">Reference proteome</keyword>
<name>A0A7X1Z928_9LACT</name>
<feature type="short sequence motif" description="Histidine triad motif" evidence="1">
    <location>
        <begin position="93"/>
        <end position="97"/>
    </location>
</feature>
<dbReference type="PANTHER" id="PTHR42997:SF1">
    <property type="entry name" value="AP-4-A PHOSPHORYLASE"/>
    <property type="match status" value="1"/>
</dbReference>